<feature type="domain" description="IstB-like ATP-binding" evidence="1">
    <location>
        <begin position="135"/>
        <end position="255"/>
    </location>
</feature>
<protein>
    <submittedName>
        <fullName evidence="2">ATP-binding protein</fullName>
    </submittedName>
</protein>
<evidence type="ECO:0000259" key="1">
    <source>
        <dbReference type="Pfam" id="PF01695"/>
    </source>
</evidence>
<dbReference type="PANTHER" id="PTHR30050:SF4">
    <property type="entry name" value="ATP-BINDING PROTEIN RV3427C IN INSERTION SEQUENCE-RELATED"/>
    <property type="match status" value="1"/>
</dbReference>
<dbReference type="EMBL" id="JBHTON010000028">
    <property type="protein sequence ID" value="MFD1485367.1"/>
    <property type="molecule type" value="Genomic_DNA"/>
</dbReference>
<organism evidence="2 3">
    <name type="scientific">Lacticaseibacillus baoqingensis</name>
    <dbReference type="NCBI Taxonomy" id="2486013"/>
    <lineage>
        <taxon>Bacteria</taxon>
        <taxon>Bacillati</taxon>
        <taxon>Bacillota</taxon>
        <taxon>Bacilli</taxon>
        <taxon>Lactobacillales</taxon>
        <taxon>Lactobacillaceae</taxon>
        <taxon>Lacticaseibacillus</taxon>
    </lineage>
</organism>
<keyword evidence="2" id="KW-0547">Nucleotide-binding</keyword>
<dbReference type="GO" id="GO:0005524">
    <property type="term" value="F:ATP binding"/>
    <property type="evidence" value="ECO:0007669"/>
    <property type="project" value="UniProtKB-KW"/>
</dbReference>
<dbReference type="InterPro" id="IPR027417">
    <property type="entry name" value="P-loop_NTPase"/>
</dbReference>
<comment type="caution">
    <text evidence="2">The sequence shown here is derived from an EMBL/GenBank/DDBJ whole genome shotgun (WGS) entry which is preliminary data.</text>
</comment>
<dbReference type="Pfam" id="PF01695">
    <property type="entry name" value="IstB_IS21"/>
    <property type="match status" value="1"/>
</dbReference>
<dbReference type="Gene3D" id="3.40.50.300">
    <property type="entry name" value="P-loop containing nucleotide triphosphate hydrolases"/>
    <property type="match status" value="1"/>
</dbReference>
<gene>
    <name evidence="2" type="ORF">ACFQ5J_09010</name>
</gene>
<keyword evidence="2" id="KW-0067">ATP-binding</keyword>
<dbReference type="SUPFAM" id="SSF52540">
    <property type="entry name" value="P-loop containing nucleoside triphosphate hydrolases"/>
    <property type="match status" value="1"/>
</dbReference>
<accession>A0ABW4E7M0</accession>
<evidence type="ECO:0000313" key="2">
    <source>
        <dbReference type="EMBL" id="MFD1485367.1"/>
    </source>
</evidence>
<keyword evidence="3" id="KW-1185">Reference proteome</keyword>
<proteinExistence type="predicted"/>
<sequence length="281" mass="31823">MPLQTLDKAMEDMIRKFFEGCGTCPNCGGMLTRPKVLSKVTGEKMAGACIACGYKQPPTEGEARKKMTPAEMTLKAHRVTVSNFYTTRSIFGSDTVMAKTFDNFNVTTKQQKELMAYGVQIVNQLVRGDVVHGYLGGNTGVGKTHLANGIALAYMEESYWTRKALFVDWREFLDQMKDGFGDDRRDVRERVADTMKEFQRADLVILDDFGSERDTQSKFSRDIADRFWRTREDKSVIMTSNLLVSEIHKRYGDRTYSRIAKFSQGNGMAVSEAVKDYRRGA</sequence>
<dbReference type="Proteomes" id="UP001597252">
    <property type="component" value="Unassembled WGS sequence"/>
</dbReference>
<dbReference type="RefSeq" id="WP_125751511.1">
    <property type="nucleotide sequence ID" value="NZ_JBHTON010000028.1"/>
</dbReference>
<evidence type="ECO:0000313" key="3">
    <source>
        <dbReference type="Proteomes" id="UP001597252"/>
    </source>
</evidence>
<dbReference type="PANTHER" id="PTHR30050">
    <property type="entry name" value="CHROMOSOMAL REPLICATION INITIATOR PROTEIN DNAA"/>
    <property type="match status" value="1"/>
</dbReference>
<dbReference type="InterPro" id="IPR002611">
    <property type="entry name" value="IstB_ATP-bd"/>
</dbReference>
<name>A0ABW4E7M0_9LACO</name>
<reference evidence="3" key="1">
    <citation type="journal article" date="2019" name="Int. J. Syst. Evol. Microbiol.">
        <title>The Global Catalogue of Microorganisms (GCM) 10K type strain sequencing project: providing services to taxonomists for standard genome sequencing and annotation.</title>
        <authorList>
            <consortium name="The Broad Institute Genomics Platform"/>
            <consortium name="The Broad Institute Genome Sequencing Center for Infectious Disease"/>
            <person name="Wu L."/>
            <person name="Ma J."/>
        </authorList>
    </citation>
    <scope>NUCLEOTIDE SEQUENCE [LARGE SCALE GENOMIC DNA]</scope>
    <source>
        <strain evidence="3">CCM 8903</strain>
    </source>
</reference>